<accession>A0A7T4R2N2</accession>
<dbReference type="KEGG" id="snan:I6N98_04430"/>
<organism evidence="4 5">
    <name type="scientific">Spongiibacter nanhainus</name>
    <dbReference type="NCBI Taxonomy" id="2794344"/>
    <lineage>
        <taxon>Bacteria</taxon>
        <taxon>Pseudomonadati</taxon>
        <taxon>Pseudomonadota</taxon>
        <taxon>Gammaproteobacteria</taxon>
        <taxon>Cellvibrionales</taxon>
        <taxon>Spongiibacteraceae</taxon>
        <taxon>Spongiibacter</taxon>
    </lineage>
</organism>
<dbReference type="PANTHER" id="PTHR13774">
    <property type="entry name" value="PHENAZINE BIOSYNTHESIS PROTEIN"/>
    <property type="match status" value="1"/>
</dbReference>
<dbReference type="RefSeq" id="WP_198570592.1">
    <property type="nucleotide sequence ID" value="NZ_CP066167.1"/>
</dbReference>
<sequence>MKYYLVDAFVTERAFSGNPAAICLVDKPLPESVMQSLASEFNLSETAYLEPLREGQWGLRWFTPEVEVDLCGHATLAAAHALWESGVTNSDRIEFATRSGILTVMRQPPSLMMSFPRVATTPVDDTSSLRPIAPGLVNAATAGADMLLELSDQQAVESFLPDLAAIAALPCRGVMVTAAGQHCDFVSRFFAPGVGIDEDPVTGSAHCALADYWSSKLGKTALSARQLSQRGGAIDIELSDSGVTLQGRAVTVATGQVLL</sequence>
<reference evidence="4" key="1">
    <citation type="submission" date="2020-12" db="EMBL/GenBank/DDBJ databases">
        <authorList>
            <person name="Shan Y."/>
        </authorList>
    </citation>
    <scope>NUCLEOTIDE SEQUENCE [LARGE SCALE GENOMIC DNA]</scope>
    <source>
        <strain evidence="4">Csc3.9</strain>
    </source>
</reference>
<evidence type="ECO:0000313" key="5">
    <source>
        <dbReference type="Proteomes" id="UP000596063"/>
    </source>
</evidence>
<name>A0A7T4R2N2_9GAMM</name>
<dbReference type="Pfam" id="PF02567">
    <property type="entry name" value="PhzC-PhzF"/>
    <property type="match status" value="1"/>
</dbReference>
<dbReference type="GO" id="GO:0005737">
    <property type="term" value="C:cytoplasm"/>
    <property type="evidence" value="ECO:0007669"/>
    <property type="project" value="TreeGrafter"/>
</dbReference>
<dbReference type="Gene3D" id="3.10.310.10">
    <property type="entry name" value="Diaminopimelate Epimerase, Chain A, domain 1"/>
    <property type="match status" value="2"/>
</dbReference>
<dbReference type="AlphaFoldDB" id="A0A7T4R2N2"/>
<evidence type="ECO:0000256" key="1">
    <source>
        <dbReference type="ARBA" id="ARBA00008270"/>
    </source>
</evidence>
<dbReference type="EMBL" id="CP066167">
    <property type="protein sequence ID" value="QQD19107.1"/>
    <property type="molecule type" value="Genomic_DNA"/>
</dbReference>
<gene>
    <name evidence="4" type="ORF">I6N98_04430</name>
</gene>
<keyword evidence="5" id="KW-1185">Reference proteome</keyword>
<dbReference type="PANTHER" id="PTHR13774:SF17">
    <property type="entry name" value="PHENAZINE BIOSYNTHESIS-LIKE DOMAIN-CONTAINING PROTEIN"/>
    <property type="match status" value="1"/>
</dbReference>
<evidence type="ECO:0000256" key="2">
    <source>
        <dbReference type="ARBA" id="ARBA00023235"/>
    </source>
</evidence>
<protein>
    <submittedName>
        <fullName evidence="4">PhzF family phenazine biosynthesis isomerase</fullName>
    </submittedName>
</protein>
<dbReference type="SUPFAM" id="SSF54506">
    <property type="entry name" value="Diaminopimelate epimerase-like"/>
    <property type="match status" value="1"/>
</dbReference>
<dbReference type="NCBIfam" id="TIGR00654">
    <property type="entry name" value="PhzF_family"/>
    <property type="match status" value="1"/>
</dbReference>
<dbReference type="GO" id="GO:0016853">
    <property type="term" value="F:isomerase activity"/>
    <property type="evidence" value="ECO:0007669"/>
    <property type="project" value="UniProtKB-KW"/>
</dbReference>
<keyword evidence="2 4" id="KW-0413">Isomerase</keyword>
<feature type="active site" evidence="3">
    <location>
        <position position="45"/>
    </location>
</feature>
<comment type="similarity">
    <text evidence="1">Belongs to the PhzF family.</text>
</comment>
<proteinExistence type="inferred from homology"/>
<evidence type="ECO:0000313" key="4">
    <source>
        <dbReference type="EMBL" id="QQD19107.1"/>
    </source>
</evidence>
<evidence type="ECO:0000256" key="3">
    <source>
        <dbReference type="PIRSR" id="PIRSR016184-1"/>
    </source>
</evidence>
<dbReference type="InterPro" id="IPR003719">
    <property type="entry name" value="Phenazine_PhzF-like"/>
</dbReference>
<dbReference type="PIRSF" id="PIRSF016184">
    <property type="entry name" value="PhzC_PhzF"/>
    <property type="match status" value="1"/>
</dbReference>
<dbReference type="Proteomes" id="UP000596063">
    <property type="component" value="Chromosome"/>
</dbReference>